<feature type="domain" description="ORC1/DEAH AAA+ ATPase" evidence="2">
    <location>
        <begin position="64"/>
        <end position="186"/>
    </location>
</feature>
<feature type="region of interest" description="Disordered" evidence="1">
    <location>
        <begin position="1"/>
        <end position="30"/>
    </location>
</feature>
<sequence>MTTAPRRKHVPQRRAEPAAGPSNAAPRRRPDLRPQFFLDIPDSQLVATDTLLQIKDTVVDTVESRAMSVIYGDAGLGKSFSTRATIQEMNPDLILPLDFARSRPGPKDLREELFHQMNLSCKMPGTPTAFDKLLRETLPRRPYVIVCDEAQQYRRENFEFLRKLWDNCDPKPAILFVGGREAYETLQSDPALASRIYIRLEILAMSPEEVLKTVPDSHPVWRDVDEALLKRIDTQYADGSFREWVRITKHVLKGLEYFGTEKVDDRVVDWALARC</sequence>
<dbReference type="Gene3D" id="3.40.50.300">
    <property type="entry name" value="P-loop containing nucleotide triphosphate hydrolases"/>
    <property type="match status" value="1"/>
</dbReference>
<comment type="caution">
    <text evidence="3">The sequence shown here is derived from an EMBL/GenBank/DDBJ whole genome shotgun (WGS) entry which is preliminary data.</text>
</comment>
<dbReference type="InterPro" id="IPR049945">
    <property type="entry name" value="AAA_22"/>
</dbReference>
<evidence type="ECO:0000313" key="3">
    <source>
        <dbReference type="EMBL" id="NJP53807.1"/>
    </source>
</evidence>
<dbReference type="EMBL" id="JAATEM010000047">
    <property type="protein sequence ID" value="NJP53807.1"/>
    <property type="molecule type" value="Genomic_DNA"/>
</dbReference>
<keyword evidence="4" id="KW-1185">Reference proteome</keyword>
<dbReference type="Pfam" id="PF13401">
    <property type="entry name" value="AAA_22"/>
    <property type="match status" value="1"/>
</dbReference>
<organism evidence="3 4">
    <name type="scientific">Streptomyces composti</name>
    <dbReference type="NCBI Taxonomy" id="2720025"/>
    <lineage>
        <taxon>Bacteria</taxon>
        <taxon>Bacillati</taxon>
        <taxon>Actinomycetota</taxon>
        <taxon>Actinomycetes</taxon>
        <taxon>Kitasatosporales</taxon>
        <taxon>Streptomycetaceae</taxon>
        <taxon>Streptomyces</taxon>
    </lineage>
</organism>
<proteinExistence type="predicted"/>
<name>A0ABX1AFQ3_9ACTN</name>
<keyword evidence="3" id="KW-0067">ATP-binding</keyword>
<reference evidence="3 4" key="1">
    <citation type="submission" date="2020-03" db="EMBL/GenBank/DDBJ databases">
        <title>WGS of actinomycetes isolated from Thailand.</title>
        <authorList>
            <person name="Thawai C."/>
        </authorList>
    </citation>
    <scope>NUCLEOTIDE SEQUENCE [LARGE SCALE GENOMIC DNA]</scope>
    <source>
        <strain evidence="3 4">SBST2-5</strain>
    </source>
</reference>
<feature type="compositionally biased region" description="Basic residues" evidence="1">
    <location>
        <begin position="1"/>
        <end position="12"/>
    </location>
</feature>
<dbReference type="PANTHER" id="PTHR35894:SF1">
    <property type="entry name" value="PHOSPHORIBULOKINASE _ URIDINE KINASE FAMILY"/>
    <property type="match status" value="1"/>
</dbReference>
<keyword evidence="3" id="KW-0547">Nucleotide-binding</keyword>
<dbReference type="SUPFAM" id="SSF52540">
    <property type="entry name" value="P-loop containing nucleoside triphosphate hydrolases"/>
    <property type="match status" value="1"/>
</dbReference>
<dbReference type="InterPro" id="IPR027417">
    <property type="entry name" value="P-loop_NTPase"/>
</dbReference>
<evidence type="ECO:0000313" key="4">
    <source>
        <dbReference type="Proteomes" id="UP000730591"/>
    </source>
</evidence>
<evidence type="ECO:0000259" key="2">
    <source>
        <dbReference type="Pfam" id="PF13401"/>
    </source>
</evidence>
<accession>A0ABX1AFQ3</accession>
<dbReference type="Proteomes" id="UP000730591">
    <property type="component" value="Unassembled WGS sequence"/>
</dbReference>
<protein>
    <submittedName>
        <fullName evidence="3">ATP-binding protein</fullName>
    </submittedName>
</protein>
<dbReference type="GO" id="GO:0005524">
    <property type="term" value="F:ATP binding"/>
    <property type="evidence" value="ECO:0007669"/>
    <property type="project" value="UniProtKB-KW"/>
</dbReference>
<dbReference type="PANTHER" id="PTHR35894">
    <property type="entry name" value="GENERAL SECRETION PATHWAY PROTEIN A-RELATED"/>
    <property type="match status" value="1"/>
</dbReference>
<dbReference type="InterPro" id="IPR052026">
    <property type="entry name" value="ExeA_AAA_ATPase_DNA-bind"/>
</dbReference>
<dbReference type="RefSeq" id="WP_167998628.1">
    <property type="nucleotide sequence ID" value="NZ_JAATEM010000047.1"/>
</dbReference>
<evidence type="ECO:0000256" key="1">
    <source>
        <dbReference type="SAM" id="MobiDB-lite"/>
    </source>
</evidence>
<gene>
    <name evidence="3" type="ORF">HCJ93_28000</name>
</gene>